<feature type="transmembrane region" description="Helical" evidence="1">
    <location>
        <begin position="146"/>
        <end position="165"/>
    </location>
</feature>
<organism evidence="2 3">
    <name type="scientific">Pseudopedobacter saltans</name>
    <dbReference type="NCBI Taxonomy" id="151895"/>
    <lineage>
        <taxon>Bacteria</taxon>
        <taxon>Pseudomonadati</taxon>
        <taxon>Bacteroidota</taxon>
        <taxon>Sphingobacteriia</taxon>
        <taxon>Sphingobacteriales</taxon>
        <taxon>Sphingobacteriaceae</taxon>
        <taxon>Pseudopedobacter</taxon>
    </lineage>
</organism>
<evidence type="ECO:0000313" key="2">
    <source>
        <dbReference type="EMBL" id="PZP48069.1"/>
    </source>
</evidence>
<evidence type="ECO:0000313" key="3">
    <source>
        <dbReference type="Proteomes" id="UP000249645"/>
    </source>
</evidence>
<feature type="transmembrane region" description="Helical" evidence="1">
    <location>
        <begin position="63"/>
        <end position="81"/>
    </location>
</feature>
<feature type="transmembrane region" description="Helical" evidence="1">
    <location>
        <begin position="122"/>
        <end position="140"/>
    </location>
</feature>
<feature type="transmembrane region" description="Helical" evidence="1">
    <location>
        <begin position="21"/>
        <end position="43"/>
    </location>
</feature>
<protein>
    <submittedName>
        <fullName evidence="2">Uncharacterized protein</fullName>
    </submittedName>
</protein>
<dbReference type="EMBL" id="QFOI01000173">
    <property type="protein sequence ID" value="PZP48069.1"/>
    <property type="molecule type" value="Genomic_DNA"/>
</dbReference>
<keyword evidence="1" id="KW-0472">Membrane</keyword>
<keyword evidence="1" id="KW-1133">Transmembrane helix</keyword>
<accession>A0A2W5H2C3</accession>
<reference evidence="2 3" key="1">
    <citation type="submission" date="2017-11" db="EMBL/GenBank/DDBJ databases">
        <title>Infants hospitalized years apart are colonized by the same room-sourced microbial strains.</title>
        <authorList>
            <person name="Brooks B."/>
            <person name="Olm M.R."/>
            <person name="Firek B.A."/>
            <person name="Baker R."/>
            <person name="Thomas B.C."/>
            <person name="Morowitz M.J."/>
            <person name="Banfield J.F."/>
        </authorList>
    </citation>
    <scope>NUCLEOTIDE SEQUENCE [LARGE SCALE GENOMIC DNA]</scope>
    <source>
        <strain evidence="2">S2_009_000_R2_76</strain>
    </source>
</reference>
<feature type="transmembrane region" description="Helical" evidence="1">
    <location>
        <begin position="270"/>
        <end position="289"/>
    </location>
</feature>
<name>A0A2W5H2C3_9SPHI</name>
<evidence type="ECO:0000256" key="1">
    <source>
        <dbReference type="SAM" id="Phobius"/>
    </source>
</evidence>
<feature type="transmembrane region" description="Helical" evidence="1">
    <location>
        <begin position="193"/>
        <end position="216"/>
    </location>
</feature>
<dbReference type="AlphaFoldDB" id="A0A2W5H2C3"/>
<feature type="transmembrane region" description="Helical" evidence="1">
    <location>
        <begin position="295"/>
        <end position="314"/>
    </location>
</feature>
<comment type="caution">
    <text evidence="2">The sequence shown here is derived from an EMBL/GenBank/DDBJ whole genome shotgun (WGS) entry which is preliminary data.</text>
</comment>
<feature type="transmembrane region" description="Helical" evidence="1">
    <location>
        <begin position="231"/>
        <end position="249"/>
    </location>
</feature>
<dbReference type="Proteomes" id="UP000249645">
    <property type="component" value="Unassembled WGS sequence"/>
</dbReference>
<sequence length="374" mass="44524">MLSSSYYKAVQKVFVKGFYKAHSGALFFLFTVLLFYFFFIGILDKMPDEKKLSWNLIFARLTLNDWWMVGLFSVITLLYILKSWHYILTEIGKEKNVIVQQAGQCFRVGKLFSIWIRIQCKIMLPLFVYSLFIGMVGLMFTFKAVFLLVWLLFWLLISTFFYIKIIRFPADYFLKWQFLSTPIFKKRKLHSLYLWYVADKLKVLFILTKLSSWVLILGSFLSTDFGDNSTIYNYFVASVIALTNSLVVFKEYQFNVRYLYWSFNFPKQQWTYFFNSLWSYGLLLLPEVLWMFSYFGLWGGLKLFVWVMSILLLYKSVLSQIGVNMKLYLKAVFGIFVLLYFVSLYNLSLFAVPWIVGFSYFLFRKNFPLKQMSG</sequence>
<keyword evidence="1" id="KW-0812">Transmembrane</keyword>
<gene>
    <name evidence="2" type="ORF">DI598_10395</name>
</gene>
<proteinExistence type="predicted"/>